<protein>
    <recommendedName>
        <fullName evidence="3">DUF4089 domain-containing protein</fullName>
    </recommendedName>
</protein>
<reference evidence="1 2" key="1">
    <citation type="submission" date="2018-11" db="EMBL/GenBank/DDBJ databases">
        <title>Genomic Encyclopedia of Type Strains, Phase IV (KMG-IV): sequencing the most valuable type-strain genomes for metagenomic binning, comparative biology and taxonomic classification.</title>
        <authorList>
            <person name="Goeker M."/>
        </authorList>
    </citation>
    <scope>NUCLEOTIDE SEQUENCE [LARGE SCALE GENOMIC DNA]</scope>
    <source>
        <strain evidence="1 2">DSM 5900</strain>
    </source>
</reference>
<evidence type="ECO:0000313" key="1">
    <source>
        <dbReference type="EMBL" id="ROP99915.1"/>
    </source>
</evidence>
<keyword evidence="2" id="KW-1185">Reference proteome</keyword>
<name>A0A3N1MFD9_9PROT</name>
<dbReference type="Proteomes" id="UP000278222">
    <property type="component" value="Unassembled WGS sequence"/>
</dbReference>
<gene>
    <name evidence="1" type="ORF">EDC65_1710</name>
</gene>
<evidence type="ECO:0000313" key="2">
    <source>
        <dbReference type="Proteomes" id="UP000278222"/>
    </source>
</evidence>
<dbReference type="RefSeq" id="WP_123689255.1">
    <property type="nucleotide sequence ID" value="NZ_AP019700.1"/>
</dbReference>
<evidence type="ECO:0008006" key="3">
    <source>
        <dbReference type="Google" id="ProtNLM"/>
    </source>
</evidence>
<accession>A0A3N1MFD9</accession>
<dbReference type="AlphaFoldDB" id="A0A3N1MFD9"/>
<dbReference type="EMBL" id="RJKX01000013">
    <property type="protein sequence ID" value="ROP99915.1"/>
    <property type="molecule type" value="Genomic_DNA"/>
</dbReference>
<sequence>MSEALTEDFLALTRQAGLTFTDEEAPRMHDAWLKMHAVLLSRLPTDADLTAEPALVFVPAGAGVAA</sequence>
<comment type="caution">
    <text evidence="1">The sequence shown here is derived from an EMBL/GenBank/DDBJ whole genome shotgun (WGS) entry which is preliminary data.</text>
</comment>
<organism evidence="1 2">
    <name type="scientific">Stella humosa</name>
    <dbReference type="NCBI Taxonomy" id="94"/>
    <lineage>
        <taxon>Bacteria</taxon>
        <taxon>Pseudomonadati</taxon>
        <taxon>Pseudomonadota</taxon>
        <taxon>Alphaproteobacteria</taxon>
        <taxon>Rhodospirillales</taxon>
        <taxon>Stellaceae</taxon>
        <taxon>Stella</taxon>
    </lineage>
</organism>
<proteinExistence type="predicted"/>